<reference evidence="3" key="1">
    <citation type="submission" date="2021-01" db="EMBL/GenBank/DDBJ databases">
        <title>Whole genome shotgun sequence of Virgisporangium aliadipatigenens NBRC 105644.</title>
        <authorList>
            <person name="Komaki H."/>
            <person name="Tamura T."/>
        </authorList>
    </citation>
    <scope>NUCLEOTIDE SEQUENCE</scope>
    <source>
        <strain evidence="3">NBRC 105644</strain>
    </source>
</reference>
<keyword evidence="1" id="KW-0472">Membrane</keyword>
<organism evidence="3 4">
    <name type="scientific">Virgisporangium aliadipatigenens</name>
    <dbReference type="NCBI Taxonomy" id="741659"/>
    <lineage>
        <taxon>Bacteria</taxon>
        <taxon>Bacillati</taxon>
        <taxon>Actinomycetota</taxon>
        <taxon>Actinomycetes</taxon>
        <taxon>Micromonosporales</taxon>
        <taxon>Micromonosporaceae</taxon>
        <taxon>Virgisporangium</taxon>
    </lineage>
</organism>
<keyword evidence="2" id="KW-0732">Signal</keyword>
<dbReference type="Pfam" id="PF18895">
    <property type="entry name" value="T4SS_pilin"/>
    <property type="match status" value="1"/>
</dbReference>
<evidence type="ECO:0000313" key="3">
    <source>
        <dbReference type="EMBL" id="GIJ49752.1"/>
    </source>
</evidence>
<feature type="transmembrane region" description="Helical" evidence="1">
    <location>
        <begin position="45"/>
        <end position="62"/>
    </location>
</feature>
<gene>
    <name evidence="3" type="ORF">Val02_66380</name>
</gene>
<comment type="caution">
    <text evidence="3">The sequence shown here is derived from an EMBL/GenBank/DDBJ whole genome shotgun (WGS) entry which is preliminary data.</text>
</comment>
<keyword evidence="1" id="KW-0812">Transmembrane</keyword>
<name>A0A8J4DV32_9ACTN</name>
<evidence type="ECO:0000256" key="1">
    <source>
        <dbReference type="SAM" id="Phobius"/>
    </source>
</evidence>
<dbReference type="EMBL" id="BOPF01000030">
    <property type="protein sequence ID" value="GIJ49752.1"/>
    <property type="molecule type" value="Genomic_DNA"/>
</dbReference>
<protein>
    <recommendedName>
        <fullName evidence="5">TrbC/VIRB2 family protein</fullName>
    </recommendedName>
</protein>
<feature type="transmembrane region" description="Helical" evidence="1">
    <location>
        <begin position="83"/>
        <end position="103"/>
    </location>
</feature>
<feature type="chain" id="PRO_5035150684" description="TrbC/VIRB2 family protein" evidence="2">
    <location>
        <begin position="22"/>
        <end position="104"/>
    </location>
</feature>
<accession>A0A8J4DV32</accession>
<dbReference type="InterPro" id="IPR043993">
    <property type="entry name" value="T4SS_pilin"/>
</dbReference>
<dbReference type="AlphaFoldDB" id="A0A8J4DV32"/>
<keyword evidence="1" id="KW-1133">Transmembrane helix</keyword>
<keyword evidence="4" id="KW-1185">Reference proteome</keyword>
<evidence type="ECO:0008006" key="5">
    <source>
        <dbReference type="Google" id="ProtNLM"/>
    </source>
</evidence>
<evidence type="ECO:0000313" key="4">
    <source>
        <dbReference type="Proteomes" id="UP000619260"/>
    </source>
</evidence>
<sequence>MFVVGIAVAATVSAVPEAAYAAEPHAAVVAVESIDQVLNNMRAWLMGLLGAWVALCATVGWFRYTSGESDEVERGKRSLRYAGLGFIGAMLTPLIIKVLTAWVA</sequence>
<proteinExistence type="predicted"/>
<evidence type="ECO:0000256" key="2">
    <source>
        <dbReference type="SAM" id="SignalP"/>
    </source>
</evidence>
<feature type="signal peptide" evidence="2">
    <location>
        <begin position="1"/>
        <end position="21"/>
    </location>
</feature>
<dbReference type="Proteomes" id="UP000619260">
    <property type="component" value="Unassembled WGS sequence"/>
</dbReference>